<feature type="region of interest" description="Disordered" evidence="1">
    <location>
        <begin position="118"/>
        <end position="180"/>
    </location>
</feature>
<dbReference type="eggNOG" id="ENOG502REUQ">
    <property type="taxonomic scope" value="Eukaryota"/>
</dbReference>
<feature type="compositionally biased region" description="Gly residues" evidence="1">
    <location>
        <begin position="129"/>
        <end position="142"/>
    </location>
</feature>
<dbReference type="Proteomes" id="UP000019132">
    <property type="component" value="Unassembled WGS sequence"/>
</dbReference>
<dbReference type="VEuPathDB" id="FungiDB:PYU1_G010229"/>
<feature type="compositionally biased region" description="Basic and acidic residues" evidence="1">
    <location>
        <begin position="143"/>
        <end position="154"/>
    </location>
</feature>
<feature type="region of interest" description="Disordered" evidence="1">
    <location>
        <begin position="62"/>
        <end position="85"/>
    </location>
</feature>
<accession>K3WZ50</accession>
<sequence>MEDRVALRQGTPHESALHGGHEPEENEDEKVYYGFGVFMGLPLADLKAMKEDFMQKQTASGDFRSASVGGGSTSSSTMSGRSIEYDNASHGGEYVSRGGIPGAVPPVALQNARVRPLAGQQRPGPVPGAYGGGAPVMGGRGIMGREYDASHGDDDGTQSDEGSDGSYSQPKSHSLNFILH</sequence>
<protein>
    <submittedName>
        <fullName evidence="2">Uncharacterized protein</fullName>
    </submittedName>
</protein>
<organism evidence="2 3">
    <name type="scientific">Globisporangium ultimum (strain ATCC 200006 / CBS 805.95 / DAOM BR144)</name>
    <name type="common">Pythium ultimum</name>
    <dbReference type="NCBI Taxonomy" id="431595"/>
    <lineage>
        <taxon>Eukaryota</taxon>
        <taxon>Sar</taxon>
        <taxon>Stramenopiles</taxon>
        <taxon>Oomycota</taxon>
        <taxon>Peronosporomycetes</taxon>
        <taxon>Pythiales</taxon>
        <taxon>Pythiaceae</taxon>
        <taxon>Globisporangium</taxon>
    </lineage>
</organism>
<evidence type="ECO:0000313" key="2">
    <source>
        <dbReference type="EnsemblProtists" id="PYU1_T010249"/>
    </source>
</evidence>
<feature type="region of interest" description="Disordered" evidence="1">
    <location>
        <begin position="1"/>
        <end position="28"/>
    </location>
</feature>
<dbReference type="InParanoid" id="K3WZ50"/>
<reference evidence="3" key="2">
    <citation type="submission" date="2010-04" db="EMBL/GenBank/DDBJ databases">
        <authorList>
            <person name="Buell R."/>
            <person name="Hamilton J."/>
            <person name="Hostetler J."/>
        </authorList>
    </citation>
    <scope>NUCLEOTIDE SEQUENCE [LARGE SCALE GENOMIC DNA]</scope>
    <source>
        <strain evidence="3">DAOM:BR144</strain>
    </source>
</reference>
<feature type="compositionally biased region" description="Low complexity" evidence="1">
    <location>
        <begin position="73"/>
        <end position="82"/>
    </location>
</feature>
<evidence type="ECO:0000256" key="1">
    <source>
        <dbReference type="SAM" id="MobiDB-lite"/>
    </source>
</evidence>
<feature type="compositionally biased region" description="Polar residues" evidence="1">
    <location>
        <begin position="165"/>
        <end position="180"/>
    </location>
</feature>
<evidence type="ECO:0000313" key="3">
    <source>
        <dbReference type="Proteomes" id="UP000019132"/>
    </source>
</evidence>
<dbReference type="EMBL" id="GL376623">
    <property type="status" value="NOT_ANNOTATED_CDS"/>
    <property type="molecule type" value="Genomic_DNA"/>
</dbReference>
<proteinExistence type="predicted"/>
<reference evidence="3" key="1">
    <citation type="journal article" date="2010" name="Genome Biol.">
        <title>Genome sequence of the necrotrophic plant pathogen Pythium ultimum reveals original pathogenicity mechanisms and effector repertoire.</title>
        <authorList>
            <person name="Levesque C.A."/>
            <person name="Brouwer H."/>
            <person name="Cano L."/>
            <person name="Hamilton J.P."/>
            <person name="Holt C."/>
            <person name="Huitema E."/>
            <person name="Raffaele S."/>
            <person name="Robideau G.P."/>
            <person name="Thines M."/>
            <person name="Win J."/>
            <person name="Zerillo M.M."/>
            <person name="Beakes G.W."/>
            <person name="Boore J.L."/>
            <person name="Busam D."/>
            <person name="Dumas B."/>
            <person name="Ferriera S."/>
            <person name="Fuerstenberg S.I."/>
            <person name="Gachon C.M."/>
            <person name="Gaulin E."/>
            <person name="Govers F."/>
            <person name="Grenville-Briggs L."/>
            <person name="Horner N."/>
            <person name="Hostetler J."/>
            <person name="Jiang R.H."/>
            <person name="Johnson J."/>
            <person name="Krajaejun T."/>
            <person name="Lin H."/>
            <person name="Meijer H.J."/>
            <person name="Moore B."/>
            <person name="Morris P."/>
            <person name="Phuntmart V."/>
            <person name="Puiu D."/>
            <person name="Shetty J."/>
            <person name="Stajich J.E."/>
            <person name="Tripathy S."/>
            <person name="Wawra S."/>
            <person name="van West P."/>
            <person name="Whitty B.R."/>
            <person name="Coutinho P.M."/>
            <person name="Henrissat B."/>
            <person name="Martin F."/>
            <person name="Thomas P.D."/>
            <person name="Tyler B.M."/>
            <person name="De Vries R.P."/>
            <person name="Kamoun S."/>
            <person name="Yandell M."/>
            <person name="Tisserat N."/>
            <person name="Buell C.R."/>
        </authorList>
    </citation>
    <scope>NUCLEOTIDE SEQUENCE</scope>
    <source>
        <strain evidence="3">DAOM:BR144</strain>
    </source>
</reference>
<reference evidence="2" key="3">
    <citation type="submission" date="2015-02" db="UniProtKB">
        <authorList>
            <consortium name="EnsemblProtists"/>
        </authorList>
    </citation>
    <scope>IDENTIFICATION</scope>
    <source>
        <strain evidence="2">DAOM BR144</strain>
    </source>
</reference>
<dbReference type="EnsemblProtists" id="PYU1_T010249">
    <property type="protein sequence ID" value="PYU1_T010249"/>
    <property type="gene ID" value="PYU1_G010229"/>
</dbReference>
<name>K3WZ50_GLOUD</name>
<dbReference type="HOGENOM" id="CLU_130691_0_0_1"/>
<keyword evidence="3" id="KW-1185">Reference proteome</keyword>
<dbReference type="AlphaFoldDB" id="K3WZ50"/>